<evidence type="ECO:0008006" key="3">
    <source>
        <dbReference type="Google" id="ProtNLM"/>
    </source>
</evidence>
<dbReference type="EMBL" id="JACVVD010000013">
    <property type="protein sequence ID" value="MBD0383787.1"/>
    <property type="molecule type" value="Genomic_DNA"/>
</dbReference>
<dbReference type="Proteomes" id="UP000650466">
    <property type="component" value="Unassembled WGS sequence"/>
</dbReference>
<name>A0A926QMK5_9BACL</name>
<dbReference type="AlphaFoldDB" id="A0A926QMK5"/>
<evidence type="ECO:0000313" key="1">
    <source>
        <dbReference type="EMBL" id="MBD0383787.1"/>
    </source>
</evidence>
<sequence>MSYQEAHQVFIQSHINRRSGERRGRLERGHQHAEMLFLQQVWYPLYGHFDDLHPEYEVLDLRGRPYFGDFAYLPGDLKFIWEIKGYGPHVLDMDRKRYCDELNRETFLQALGYRVVSFAYDDVAYRPELCITLLRMLLSRYQPSPSPASVALIAEKEVVRLHLKLARPIRPKDVEEHFSVHHRTAVRLLHSLVDKGWLRPVLRGKGIKIVQYELARGVLDYFD</sequence>
<gene>
    <name evidence="1" type="ORF">ICC18_27300</name>
</gene>
<keyword evidence="2" id="KW-1185">Reference proteome</keyword>
<dbReference type="RefSeq" id="WP_188177573.1">
    <property type="nucleotide sequence ID" value="NZ_JACVVD010000013.1"/>
</dbReference>
<proteinExistence type="predicted"/>
<evidence type="ECO:0000313" key="2">
    <source>
        <dbReference type="Proteomes" id="UP000650466"/>
    </source>
</evidence>
<comment type="caution">
    <text evidence="1">The sequence shown here is derived from an EMBL/GenBank/DDBJ whole genome shotgun (WGS) entry which is preliminary data.</text>
</comment>
<reference evidence="1" key="1">
    <citation type="submission" date="2020-09" db="EMBL/GenBank/DDBJ databases">
        <title>Draft Genome Sequence of Paenibacillus sp. WST5.</title>
        <authorList>
            <person name="Bao Z."/>
        </authorList>
    </citation>
    <scope>NUCLEOTIDE SEQUENCE</scope>
    <source>
        <strain evidence="1">WST5</strain>
    </source>
</reference>
<accession>A0A926QMK5</accession>
<protein>
    <recommendedName>
        <fullName evidence="3">DUF559 domain-containing protein</fullName>
    </recommendedName>
</protein>
<organism evidence="1 2">
    <name type="scientific">Paenibacillus sedimenti</name>
    <dbReference type="NCBI Taxonomy" id="2770274"/>
    <lineage>
        <taxon>Bacteria</taxon>
        <taxon>Bacillati</taxon>
        <taxon>Bacillota</taxon>
        <taxon>Bacilli</taxon>
        <taxon>Bacillales</taxon>
        <taxon>Paenibacillaceae</taxon>
        <taxon>Paenibacillus</taxon>
    </lineage>
</organism>